<dbReference type="EMBL" id="JANRMS010000562">
    <property type="protein sequence ID" value="KAJ3537736.1"/>
    <property type="molecule type" value="Genomic_DNA"/>
</dbReference>
<sequence length="407" mass="45731">MSRYSDFDMALTHFHQAVETIPPVLHNLAKVPSDDETWLGYLIPVNQLESNASLWGIARYFPSIHIVGKINDDFCLVAVASCTQRHLRELKSQNFSFKLASDEGVFASVMELCEAEKGVQGIHTMRQKFQRCIIRNAIRGVTSAGCRGLVRYYWKIIHDKRLLVPIEWACLNHDISISPSKTRDLFFLSCLCLSLHLLDDLDGLAAFELVKRLPDAWMDRFRELEREKLVGQVGNVDAELHQVSLIRAAYSDSPAMKQVFVTSNLGTKGQPTKTLKRSATSSTSSSPSQRQSGSAQGRQVYMTLPANLINRLEYREVITALGVIGDTYEQLPGLEKKKNDLLLLLYYFAKRPVDHKVLAQWMASEQGQLTYRGIVTNVRESQTGEQFLLGLAVLGIYGLVLDIPPVS</sequence>
<evidence type="ECO:0000313" key="1">
    <source>
        <dbReference type="EMBL" id="KAJ3537736.1"/>
    </source>
</evidence>
<organism evidence="1 2">
    <name type="scientific">Fusarium decemcellulare</name>
    <dbReference type="NCBI Taxonomy" id="57161"/>
    <lineage>
        <taxon>Eukaryota</taxon>
        <taxon>Fungi</taxon>
        <taxon>Dikarya</taxon>
        <taxon>Ascomycota</taxon>
        <taxon>Pezizomycotina</taxon>
        <taxon>Sordariomycetes</taxon>
        <taxon>Hypocreomycetidae</taxon>
        <taxon>Hypocreales</taxon>
        <taxon>Nectriaceae</taxon>
        <taxon>Fusarium</taxon>
        <taxon>Fusarium decemcellulare species complex</taxon>
    </lineage>
</organism>
<dbReference type="Proteomes" id="UP001148629">
    <property type="component" value="Unassembled WGS sequence"/>
</dbReference>
<gene>
    <name evidence="1" type="ORF">NM208_g6189</name>
</gene>
<protein>
    <submittedName>
        <fullName evidence="1">Uncharacterized protein</fullName>
    </submittedName>
</protein>
<keyword evidence="2" id="KW-1185">Reference proteome</keyword>
<accession>A0ACC1SEE2</accession>
<reference evidence="1" key="1">
    <citation type="submission" date="2022-08" db="EMBL/GenBank/DDBJ databases">
        <title>Genome Sequence of Fusarium decemcellulare.</title>
        <authorList>
            <person name="Buettner E."/>
        </authorList>
    </citation>
    <scope>NUCLEOTIDE SEQUENCE</scope>
    <source>
        <strain evidence="1">Babe19</strain>
    </source>
</reference>
<proteinExistence type="predicted"/>
<comment type="caution">
    <text evidence="1">The sequence shown here is derived from an EMBL/GenBank/DDBJ whole genome shotgun (WGS) entry which is preliminary data.</text>
</comment>
<name>A0ACC1SEE2_9HYPO</name>
<evidence type="ECO:0000313" key="2">
    <source>
        <dbReference type="Proteomes" id="UP001148629"/>
    </source>
</evidence>